<evidence type="ECO:0000313" key="6">
    <source>
        <dbReference type="Proteomes" id="UP000677054"/>
    </source>
</evidence>
<dbReference type="AlphaFoldDB" id="A0A7R9A360"/>
<gene>
    <name evidence="5" type="ORF">DSTB1V02_LOCUS6368</name>
</gene>
<dbReference type="GO" id="GO:0005869">
    <property type="term" value="C:dynactin complex"/>
    <property type="evidence" value="ECO:0007669"/>
    <property type="project" value="InterPro"/>
</dbReference>
<protein>
    <recommendedName>
        <fullName evidence="7">Dynactin subunit 2</fullName>
    </recommendedName>
</protein>
<dbReference type="Pfam" id="PF04912">
    <property type="entry name" value="Dynamitin"/>
    <property type="match status" value="1"/>
</dbReference>
<organism evidence="5">
    <name type="scientific">Darwinula stevensoni</name>
    <dbReference type="NCBI Taxonomy" id="69355"/>
    <lineage>
        <taxon>Eukaryota</taxon>
        <taxon>Metazoa</taxon>
        <taxon>Ecdysozoa</taxon>
        <taxon>Arthropoda</taxon>
        <taxon>Crustacea</taxon>
        <taxon>Oligostraca</taxon>
        <taxon>Ostracoda</taxon>
        <taxon>Podocopa</taxon>
        <taxon>Podocopida</taxon>
        <taxon>Darwinulocopina</taxon>
        <taxon>Darwinuloidea</taxon>
        <taxon>Darwinulidae</taxon>
        <taxon>Darwinula</taxon>
    </lineage>
</organism>
<accession>A0A7R9A360</accession>
<evidence type="ECO:0008006" key="7">
    <source>
        <dbReference type="Google" id="ProtNLM"/>
    </source>
</evidence>
<evidence type="ECO:0000256" key="1">
    <source>
        <dbReference type="ARBA" id="ARBA00004496"/>
    </source>
</evidence>
<sequence>MQKSGAVGSYAMEEMKALHHQFIRLRLEEAIGKDALPSLTDPMGSIHKALEQHVESIKQQGQTGKSKGKEIMKGEGKAITYQLQYDPQDTASGEAFLSLERRINELEQILGHKPMDGMVGLLESVKRLDSKVSMLEPAHLDMIESRLLYIDNKLPEIQDKMGASSNDSDGTHGKLNQMMGLLHEVKSLGDVLPPLVNRLVSLHTLHEHALEFSKTLKHVEEMQESLSAELSQTTEMLRTVQGNLEKNVESFKSSVNALDTRFGALKK</sequence>
<dbReference type="GO" id="GO:0030286">
    <property type="term" value="C:dynein complex"/>
    <property type="evidence" value="ECO:0007669"/>
    <property type="project" value="UniProtKB-KW"/>
</dbReference>
<evidence type="ECO:0000256" key="2">
    <source>
        <dbReference type="ARBA" id="ARBA00006176"/>
    </source>
</evidence>
<name>A0A7R9A360_9CRUS</name>
<evidence type="ECO:0000256" key="4">
    <source>
        <dbReference type="ARBA" id="ARBA00023017"/>
    </source>
</evidence>
<keyword evidence="6" id="KW-1185">Reference proteome</keyword>
<dbReference type="EMBL" id="LR900675">
    <property type="protein sequence ID" value="CAD7246519.1"/>
    <property type="molecule type" value="Genomic_DNA"/>
</dbReference>
<comment type="similarity">
    <text evidence="2">Belongs to the dynactin subunit 2 family.</text>
</comment>
<dbReference type="PANTHER" id="PTHR15346">
    <property type="entry name" value="DYNACTIN SUBUNIT"/>
    <property type="match status" value="1"/>
</dbReference>
<dbReference type="EMBL" id="CAJPEV010001158">
    <property type="protein sequence ID" value="CAG0891075.1"/>
    <property type="molecule type" value="Genomic_DNA"/>
</dbReference>
<evidence type="ECO:0000256" key="3">
    <source>
        <dbReference type="ARBA" id="ARBA00022490"/>
    </source>
</evidence>
<keyword evidence="4" id="KW-0243">Dynein</keyword>
<dbReference type="GO" id="GO:0007017">
    <property type="term" value="P:microtubule-based process"/>
    <property type="evidence" value="ECO:0007669"/>
    <property type="project" value="InterPro"/>
</dbReference>
<keyword evidence="3" id="KW-0963">Cytoplasm</keyword>
<evidence type="ECO:0000313" key="5">
    <source>
        <dbReference type="EMBL" id="CAD7246519.1"/>
    </source>
</evidence>
<dbReference type="Proteomes" id="UP000677054">
    <property type="component" value="Unassembled WGS sequence"/>
</dbReference>
<dbReference type="InterPro" id="IPR028133">
    <property type="entry name" value="Dynamitin"/>
</dbReference>
<reference evidence="5" key="1">
    <citation type="submission" date="2020-11" db="EMBL/GenBank/DDBJ databases">
        <authorList>
            <person name="Tran Van P."/>
        </authorList>
    </citation>
    <scope>NUCLEOTIDE SEQUENCE</scope>
</reference>
<dbReference type="GO" id="GO:0005737">
    <property type="term" value="C:cytoplasm"/>
    <property type="evidence" value="ECO:0007669"/>
    <property type="project" value="UniProtKB-SubCell"/>
</dbReference>
<proteinExistence type="inferred from homology"/>
<dbReference type="OrthoDB" id="4977at2759"/>
<comment type="subcellular location">
    <subcellularLocation>
        <location evidence="1">Cytoplasm</location>
    </subcellularLocation>
</comment>